<name>A0A934SYL9_9BURK</name>
<evidence type="ECO:0000256" key="1">
    <source>
        <dbReference type="SAM" id="SignalP"/>
    </source>
</evidence>
<protein>
    <submittedName>
        <fullName evidence="2">TIGR03118 family protein</fullName>
    </submittedName>
</protein>
<organism evidence="2 3">
    <name type="scientific">Noviherbaspirillum pedocola</name>
    <dbReference type="NCBI Taxonomy" id="2801341"/>
    <lineage>
        <taxon>Bacteria</taxon>
        <taxon>Pseudomonadati</taxon>
        <taxon>Pseudomonadota</taxon>
        <taxon>Betaproteobacteria</taxon>
        <taxon>Burkholderiales</taxon>
        <taxon>Oxalobacteraceae</taxon>
        <taxon>Noviherbaspirillum</taxon>
    </lineage>
</organism>
<feature type="signal peptide" evidence="1">
    <location>
        <begin position="1"/>
        <end position="27"/>
    </location>
</feature>
<keyword evidence="1" id="KW-0732">Signal</keyword>
<dbReference type="SUPFAM" id="SSF63829">
    <property type="entry name" value="Calcium-dependent phosphotriesterase"/>
    <property type="match status" value="1"/>
</dbReference>
<dbReference type="AlphaFoldDB" id="A0A934SYL9"/>
<dbReference type="InterPro" id="IPR011042">
    <property type="entry name" value="6-blade_b-propeller_TolB-like"/>
</dbReference>
<comment type="caution">
    <text evidence="2">The sequence shown here is derived from an EMBL/GenBank/DDBJ whole genome shotgun (WGS) entry which is preliminary data.</text>
</comment>
<feature type="chain" id="PRO_5036783983" evidence="1">
    <location>
        <begin position="28"/>
        <end position="373"/>
    </location>
</feature>
<keyword evidence="3" id="KW-1185">Reference proteome</keyword>
<dbReference type="Gene3D" id="2.120.10.30">
    <property type="entry name" value="TolB, C-terminal domain"/>
    <property type="match status" value="1"/>
</dbReference>
<dbReference type="EMBL" id="JAEPBG010000031">
    <property type="protein sequence ID" value="MBK4738945.1"/>
    <property type="molecule type" value="Genomic_DNA"/>
</dbReference>
<sequence length="373" mass="38593">MKTHSLQRALVRLCMLAALAAAQSAHAAGDFYEQRNLVSNGGVAAANTDPNLVNGWGTAFNPFGFLWVADNGTGVSTLYDGAGKPQTLVVQIPSPTGASGGTPTGIVFNGSSDFAVTRNDKSGPSRFLFATEDGVIAGWAPNVDPTHAIKVVDNSASAGAVYKALALSADGAGSKLYAADFHNNRIDVFDAGFKPVQLAGSNFSDPGLPAGFAPFGLQAIAGNIYVSYAKQDASGHDEVAGRGLGYVNVFAPDGRLIRRLVSGGKLNAPWGMALAPAGFGRFAGRLLVGNFGDGTLHAYDFASGRFVGTLKDAGRRPLTIDGLWGLAFGNGFQNQPVNTLFFAAGPNDEKQGLVGRIDVAPDEGHDDDEAASE</sequence>
<evidence type="ECO:0000313" key="3">
    <source>
        <dbReference type="Proteomes" id="UP000622890"/>
    </source>
</evidence>
<dbReference type="InterPro" id="IPR017549">
    <property type="entry name" value="APMV_L690"/>
</dbReference>
<accession>A0A934SYL9</accession>
<proteinExistence type="predicted"/>
<reference evidence="2" key="1">
    <citation type="submission" date="2021-01" db="EMBL/GenBank/DDBJ databases">
        <title>Genome sequence of strain Noviherbaspirillum sp. DKR-6.</title>
        <authorList>
            <person name="Chaudhary D.K."/>
        </authorList>
    </citation>
    <scope>NUCLEOTIDE SEQUENCE</scope>
    <source>
        <strain evidence="2">DKR-6</strain>
    </source>
</reference>
<gene>
    <name evidence="2" type="ORF">JJB74_30395</name>
</gene>
<dbReference type="Proteomes" id="UP000622890">
    <property type="component" value="Unassembled WGS sequence"/>
</dbReference>
<evidence type="ECO:0000313" key="2">
    <source>
        <dbReference type="EMBL" id="MBK4738945.1"/>
    </source>
</evidence>
<dbReference type="NCBIfam" id="TIGR03118">
    <property type="entry name" value="PEPCTERM_chp_1"/>
    <property type="match status" value="1"/>
</dbReference>